<organism evidence="1 2">
    <name type="scientific">Naematelia encephala</name>
    <dbReference type="NCBI Taxonomy" id="71784"/>
    <lineage>
        <taxon>Eukaryota</taxon>
        <taxon>Fungi</taxon>
        <taxon>Dikarya</taxon>
        <taxon>Basidiomycota</taxon>
        <taxon>Agaricomycotina</taxon>
        <taxon>Tremellomycetes</taxon>
        <taxon>Tremellales</taxon>
        <taxon>Naemateliaceae</taxon>
        <taxon>Naematelia</taxon>
    </lineage>
</organism>
<reference evidence="1 2" key="1">
    <citation type="submission" date="2016-07" db="EMBL/GenBank/DDBJ databases">
        <title>Pervasive Adenine N6-methylation of Active Genes in Fungi.</title>
        <authorList>
            <consortium name="DOE Joint Genome Institute"/>
            <person name="Mondo S.J."/>
            <person name="Dannebaum R.O."/>
            <person name="Kuo R.C."/>
            <person name="Labutti K."/>
            <person name="Haridas S."/>
            <person name="Kuo A."/>
            <person name="Salamov A."/>
            <person name="Ahrendt S.R."/>
            <person name="Lipzen A."/>
            <person name="Sullivan W."/>
            <person name="Andreopoulos W.B."/>
            <person name="Clum A."/>
            <person name="Lindquist E."/>
            <person name="Daum C."/>
            <person name="Ramamoorthy G.K."/>
            <person name="Gryganskyi A."/>
            <person name="Culley D."/>
            <person name="Magnuson J.K."/>
            <person name="James T.Y."/>
            <person name="O'Malley M.A."/>
            <person name="Stajich J.E."/>
            <person name="Spatafora J.W."/>
            <person name="Visel A."/>
            <person name="Grigoriev I.V."/>
        </authorList>
    </citation>
    <scope>NUCLEOTIDE SEQUENCE [LARGE SCALE GENOMIC DNA]</scope>
    <source>
        <strain evidence="1 2">68-887.2</strain>
    </source>
</reference>
<evidence type="ECO:0000313" key="2">
    <source>
        <dbReference type="Proteomes" id="UP000193986"/>
    </source>
</evidence>
<name>A0A1Y2BAK4_9TREE</name>
<comment type="caution">
    <text evidence="1">The sequence shown here is derived from an EMBL/GenBank/DDBJ whole genome shotgun (WGS) entry which is preliminary data.</text>
</comment>
<dbReference type="InParanoid" id="A0A1Y2BAK4"/>
<proteinExistence type="predicted"/>
<protein>
    <submittedName>
        <fullName evidence="1">Uncharacterized protein</fullName>
    </submittedName>
</protein>
<gene>
    <name evidence="1" type="ORF">BCR39DRAFT_525347</name>
</gene>
<dbReference type="EMBL" id="MCFC01000013">
    <property type="protein sequence ID" value="ORY31784.1"/>
    <property type="molecule type" value="Genomic_DNA"/>
</dbReference>
<accession>A0A1Y2BAK4</accession>
<dbReference type="OrthoDB" id="2560796at2759"/>
<dbReference type="AlphaFoldDB" id="A0A1Y2BAK4"/>
<keyword evidence="2" id="KW-1185">Reference proteome</keyword>
<dbReference type="Proteomes" id="UP000193986">
    <property type="component" value="Unassembled WGS sequence"/>
</dbReference>
<evidence type="ECO:0000313" key="1">
    <source>
        <dbReference type="EMBL" id="ORY31784.1"/>
    </source>
</evidence>
<sequence>MSISLSQLWRDTVEMWVSLIIIRILPLGASFPEMTVLKYGGYFPPGTSFPGGILTPVHARMVNLLPQESKKSQDTSEGSCLIQ</sequence>